<organism evidence="1 2">
    <name type="scientific">Cordylochernes scorpioides</name>
    <dbReference type="NCBI Taxonomy" id="51811"/>
    <lineage>
        <taxon>Eukaryota</taxon>
        <taxon>Metazoa</taxon>
        <taxon>Ecdysozoa</taxon>
        <taxon>Arthropoda</taxon>
        <taxon>Chelicerata</taxon>
        <taxon>Arachnida</taxon>
        <taxon>Pseudoscorpiones</taxon>
        <taxon>Cheliferoidea</taxon>
        <taxon>Chernetidae</taxon>
        <taxon>Cordylochernes</taxon>
    </lineage>
</organism>
<evidence type="ECO:0000313" key="1">
    <source>
        <dbReference type="EMBL" id="UYV84050.1"/>
    </source>
</evidence>
<protein>
    <submittedName>
        <fullName evidence="1">Uncharacterized protein</fullName>
    </submittedName>
</protein>
<reference evidence="1 2" key="1">
    <citation type="submission" date="2022-03" db="EMBL/GenBank/DDBJ databases">
        <title>A chromosomal length assembly of Cordylochernes scorpioides.</title>
        <authorList>
            <person name="Zeh D."/>
            <person name="Zeh J."/>
        </authorList>
    </citation>
    <scope>NUCLEOTIDE SEQUENCE [LARGE SCALE GENOMIC DNA]</scope>
    <source>
        <strain evidence="1">IN4F17</strain>
        <tissue evidence="1">Whole Body</tissue>
    </source>
</reference>
<accession>A0ABY6LWC1</accession>
<keyword evidence="2" id="KW-1185">Reference proteome</keyword>
<evidence type="ECO:0000313" key="2">
    <source>
        <dbReference type="Proteomes" id="UP001235939"/>
    </source>
</evidence>
<dbReference type="Proteomes" id="UP001235939">
    <property type="component" value="Chromosome X"/>
</dbReference>
<proteinExistence type="predicted"/>
<name>A0ABY6LWC1_9ARAC</name>
<gene>
    <name evidence="1" type="ORF">LAZ67_X000978</name>
</gene>
<dbReference type="EMBL" id="CP092886">
    <property type="protein sequence ID" value="UYV84050.1"/>
    <property type="molecule type" value="Genomic_DNA"/>
</dbReference>
<sequence>MTIRGEKCEGDKNSKERISVGFVMDGAMEEVVEEEINRCFEILKKQQAIDVNYIDFLEVDKMCKLLRERTIEEIEKEVVMKFKLPLYTDEVQNSETFA</sequence>